<evidence type="ECO:0000313" key="1">
    <source>
        <dbReference type="EMBL" id="MEA5480625.1"/>
    </source>
</evidence>
<name>A0ABU5TQJ7_9CYAN</name>
<gene>
    <name evidence="1" type="ORF">VB774_23570</name>
</gene>
<sequence>MSNNDEYIKRLRRIVLHSADTLPDIVSGYLLNNHKNFNAERDILSNLKEYQPIVDHIPHQFVDFALDCLIKKPSVLLDQHSKRLDTNGKWCDQLGINGKNIFLPAAPIQGPFLYLLNQNEDEGIRLVQTLTNVATERWRHQTQIAYPHQPNIIPVPTTIKLVSGLRDFWGDINVYCWFRGIANKEPRAVISALMALEVWMERQIETGRNADELFLKILSGSDCIAVLGICLGIALAYPEKCLKAALPIMSSPMIWEMDISRYASERGTFRFDPLGRNNLVYDLLEERDKRPQRSREIRNLAVIYMLSSDKSITKLFQQATKEFTENLPFLIKGDQDNPEMVAYLIEEVKKFQIYGDIQNYRQRQVGDYIETTVEPPKELRERHEAKTGINSEWYNWLGVWIWVQKTIEIGDVNERMTLDQAVISAKQFQHSKDFLQKIEDDTRNYTRLQAIVGTALVGIIIDFEWMKSQQLLEWSRDIFLAAIRSSESSIYANSSSSIKVYAGQGLALLVVHNLADTEVRNQILQFIGDSSKRFANSGESAHSEEAVKAIFGKLENAWDIDPVLCWNALSLCLSLSTIPRKLCNGTRIGKYGTSYKELKIWENNIIQNHLDNLVKNKIPELPRISLERNIVFDHDLTQYGLYALPLSRLCQDLKTKDKFLQLCDDLIARTISENLPVDGNRHSQSDELNRFVFGWAAYLANSLSFDEIRHHILIPLQDNWSEASGLTANFLNGYISAQIAYIQRPSDQSLKIWKELCLWILNSPAIEGKASNAEFVRDTAEVLQLIIFTEHGLPRIKADWQHAHLFTDVFDKWVNVVGHFPHAYSHLLTMLNGIGWQFAPEITLNWITQCARANVNNDLWNEKLENGRKTAELLNRIWIKFEKQIWKNSNSRQHYSEIVDSLVVVGIPLASVLQEKLERRKHD</sequence>
<evidence type="ECO:0000313" key="2">
    <source>
        <dbReference type="Proteomes" id="UP001301388"/>
    </source>
</evidence>
<accession>A0ABU5TQJ7</accession>
<reference evidence="1 2" key="1">
    <citation type="submission" date="2023-12" db="EMBL/GenBank/DDBJ databases">
        <title>Baltic Sea Cyanobacteria.</title>
        <authorList>
            <person name="Delbaje E."/>
            <person name="Fewer D.P."/>
            <person name="Shishido T.K."/>
        </authorList>
    </citation>
    <scope>NUCLEOTIDE SEQUENCE [LARGE SCALE GENOMIC DNA]</scope>
    <source>
        <strain evidence="1 2">UHCC 0370</strain>
    </source>
</reference>
<protein>
    <submittedName>
        <fullName evidence="1">Uncharacterized protein</fullName>
    </submittedName>
</protein>
<dbReference type="Proteomes" id="UP001301388">
    <property type="component" value="Unassembled WGS sequence"/>
</dbReference>
<comment type="caution">
    <text evidence="1">The sequence shown here is derived from an EMBL/GenBank/DDBJ whole genome shotgun (WGS) entry which is preliminary data.</text>
</comment>
<proteinExistence type="predicted"/>
<organism evidence="1 2">
    <name type="scientific">Pseudanabaena galeata UHCC 0370</name>
    <dbReference type="NCBI Taxonomy" id="3110310"/>
    <lineage>
        <taxon>Bacteria</taxon>
        <taxon>Bacillati</taxon>
        <taxon>Cyanobacteriota</taxon>
        <taxon>Cyanophyceae</taxon>
        <taxon>Pseudanabaenales</taxon>
        <taxon>Pseudanabaenaceae</taxon>
        <taxon>Pseudanabaena</taxon>
    </lineage>
</organism>
<keyword evidence="2" id="KW-1185">Reference proteome</keyword>
<dbReference type="EMBL" id="JAYGIE010000139">
    <property type="protein sequence ID" value="MEA5480625.1"/>
    <property type="molecule type" value="Genomic_DNA"/>
</dbReference>
<dbReference type="RefSeq" id="WP_323263581.1">
    <property type="nucleotide sequence ID" value="NZ_JAYGIE010000139.1"/>
</dbReference>